<evidence type="ECO:0000313" key="2">
    <source>
        <dbReference type="Proteomes" id="UP000298324"/>
    </source>
</evidence>
<sequence>MHSVKNAKKMSPILSKMFYDRHIERGSTKVQHWKTYDIENYARVMFSRSIRS</sequence>
<accession>A0A4Y7RH54</accession>
<evidence type="ECO:0000313" key="1">
    <source>
        <dbReference type="EMBL" id="TEB08022.1"/>
    </source>
</evidence>
<dbReference type="Proteomes" id="UP000298324">
    <property type="component" value="Unassembled WGS sequence"/>
</dbReference>
<reference evidence="1 2" key="1">
    <citation type="journal article" date="2018" name="Environ. Microbiol.">
        <title>Novel energy conservation strategies and behaviour of Pelotomaculum schinkii driving syntrophic propionate catabolism.</title>
        <authorList>
            <person name="Hidalgo-Ahumada C.A.P."/>
            <person name="Nobu M.K."/>
            <person name="Narihiro T."/>
            <person name="Tamaki H."/>
            <person name="Liu W.T."/>
            <person name="Kamagata Y."/>
            <person name="Stams A.J.M."/>
            <person name="Imachi H."/>
            <person name="Sousa D.Z."/>
        </authorList>
    </citation>
    <scope>NUCLEOTIDE SEQUENCE [LARGE SCALE GENOMIC DNA]</scope>
    <source>
        <strain evidence="1 2">HH</strain>
    </source>
</reference>
<gene>
    <name evidence="1" type="ORF">Psch_01577</name>
</gene>
<comment type="caution">
    <text evidence="1">The sequence shown here is derived from an EMBL/GenBank/DDBJ whole genome shotgun (WGS) entry which is preliminary data.</text>
</comment>
<dbReference type="EMBL" id="QFGA01000001">
    <property type="protein sequence ID" value="TEB08022.1"/>
    <property type="molecule type" value="Genomic_DNA"/>
</dbReference>
<name>A0A4Y7RH54_9FIRM</name>
<proteinExistence type="predicted"/>
<dbReference type="AlphaFoldDB" id="A0A4Y7RH54"/>
<keyword evidence="2" id="KW-1185">Reference proteome</keyword>
<organism evidence="1 2">
    <name type="scientific">Pelotomaculum schinkii</name>
    <dbReference type="NCBI Taxonomy" id="78350"/>
    <lineage>
        <taxon>Bacteria</taxon>
        <taxon>Bacillati</taxon>
        <taxon>Bacillota</taxon>
        <taxon>Clostridia</taxon>
        <taxon>Eubacteriales</taxon>
        <taxon>Desulfotomaculaceae</taxon>
        <taxon>Pelotomaculum</taxon>
    </lineage>
</organism>
<protein>
    <submittedName>
        <fullName evidence="1">Uncharacterized protein</fullName>
    </submittedName>
</protein>